<dbReference type="STRING" id="519424.AZF04_14910"/>
<feature type="domain" description="HTH luxR-type" evidence="7">
    <location>
        <begin position="137"/>
        <end position="199"/>
    </location>
</feature>
<sequence length="201" mass="22876">MVNILIAEDQTILREALTSLLNLEEDLNVVETVGTGQQVLDYHNNPSIDLYLLDIEMPHRNGLEVAKILKERKPSHKVVLLTTFSRSGYIEKAIELGVDGYLLKDEPIEQLIQSIRRVLNGEKVVSSMLGDLIFSLERNPLNNREIEMLRRVKNGESTKDISKNCHLSLGTVRNYLSTAMQKLDTTTRHDALRIAEERGWI</sequence>
<dbReference type="SUPFAM" id="SSF52172">
    <property type="entry name" value="CheY-like"/>
    <property type="match status" value="1"/>
</dbReference>
<protein>
    <submittedName>
        <fullName evidence="9">Two-component system response regulator</fullName>
    </submittedName>
</protein>
<dbReference type="OrthoDB" id="9780153at2"/>
<comment type="subcellular location">
    <subcellularLocation>
        <location evidence="1">Cytoplasm</location>
    </subcellularLocation>
</comment>
<dbReference type="InterPro" id="IPR000792">
    <property type="entry name" value="Tscrpt_reg_LuxR_C"/>
</dbReference>
<feature type="modified residue" description="4-aspartylphosphate" evidence="6">
    <location>
        <position position="54"/>
    </location>
</feature>
<dbReference type="Gene3D" id="3.40.50.2300">
    <property type="match status" value="1"/>
</dbReference>
<dbReference type="InterPro" id="IPR011006">
    <property type="entry name" value="CheY-like_superfamily"/>
</dbReference>
<keyword evidence="10" id="KW-1185">Reference proteome</keyword>
<keyword evidence="2 6" id="KW-0597">Phosphoprotein</keyword>
<evidence type="ECO:0000256" key="2">
    <source>
        <dbReference type="ARBA" id="ARBA00022553"/>
    </source>
</evidence>
<evidence type="ECO:0000259" key="8">
    <source>
        <dbReference type="PROSITE" id="PS50110"/>
    </source>
</evidence>
<dbReference type="PRINTS" id="PR00038">
    <property type="entry name" value="HTHLUXR"/>
</dbReference>
<dbReference type="Proteomes" id="UP000075806">
    <property type="component" value="Unassembled WGS sequence"/>
</dbReference>
<evidence type="ECO:0000256" key="6">
    <source>
        <dbReference type="PROSITE-ProRule" id="PRU00169"/>
    </source>
</evidence>
<evidence type="ECO:0000256" key="5">
    <source>
        <dbReference type="ARBA" id="ARBA00023163"/>
    </source>
</evidence>
<dbReference type="GO" id="GO:0005737">
    <property type="term" value="C:cytoplasm"/>
    <property type="evidence" value="ECO:0007669"/>
    <property type="project" value="UniProtKB-SubCell"/>
</dbReference>
<comment type="caution">
    <text evidence="9">The sequence shown here is derived from an EMBL/GenBank/DDBJ whole genome shotgun (WGS) entry which is preliminary data.</text>
</comment>
<dbReference type="AlphaFoldDB" id="A0A161PJY4"/>
<evidence type="ECO:0000256" key="3">
    <source>
        <dbReference type="ARBA" id="ARBA00023015"/>
    </source>
</evidence>
<dbReference type="SMART" id="SM00448">
    <property type="entry name" value="REC"/>
    <property type="match status" value="1"/>
</dbReference>
<name>A0A161PJY4_9BACI</name>
<dbReference type="GO" id="GO:0000160">
    <property type="term" value="P:phosphorelay signal transduction system"/>
    <property type="evidence" value="ECO:0007669"/>
    <property type="project" value="InterPro"/>
</dbReference>
<dbReference type="GO" id="GO:0006355">
    <property type="term" value="P:regulation of DNA-templated transcription"/>
    <property type="evidence" value="ECO:0007669"/>
    <property type="project" value="InterPro"/>
</dbReference>
<keyword evidence="4" id="KW-0238">DNA-binding</keyword>
<dbReference type="Pfam" id="PF00072">
    <property type="entry name" value="Response_reg"/>
    <property type="match status" value="1"/>
</dbReference>
<dbReference type="InterPro" id="IPR001789">
    <property type="entry name" value="Sig_transdc_resp-reg_receiver"/>
</dbReference>
<dbReference type="InterPro" id="IPR016032">
    <property type="entry name" value="Sig_transdc_resp-reg_C-effctor"/>
</dbReference>
<reference evidence="9" key="1">
    <citation type="submission" date="2016-02" db="EMBL/GenBank/DDBJ databases">
        <title>Genome sequence of Bacillus trypoxylicola KCTC 13244(T).</title>
        <authorList>
            <person name="Jeong H."/>
            <person name="Park S.-H."/>
            <person name="Choi S.-K."/>
        </authorList>
    </citation>
    <scope>NUCLEOTIDE SEQUENCE [LARGE SCALE GENOMIC DNA]</scope>
    <source>
        <strain evidence="9">KCTC 13244</strain>
    </source>
</reference>
<dbReference type="PANTHER" id="PTHR43214">
    <property type="entry name" value="TWO-COMPONENT RESPONSE REGULATOR"/>
    <property type="match status" value="1"/>
</dbReference>
<evidence type="ECO:0000256" key="1">
    <source>
        <dbReference type="ARBA" id="ARBA00004496"/>
    </source>
</evidence>
<organism evidence="9 10">
    <name type="scientific">Alkalihalobacillus trypoxylicola</name>
    <dbReference type="NCBI Taxonomy" id="519424"/>
    <lineage>
        <taxon>Bacteria</taxon>
        <taxon>Bacillati</taxon>
        <taxon>Bacillota</taxon>
        <taxon>Bacilli</taxon>
        <taxon>Bacillales</taxon>
        <taxon>Bacillaceae</taxon>
        <taxon>Alkalihalobacillus</taxon>
    </lineage>
</organism>
<feature type="domain" description="Response regulatory" evidence="8">
    <location>
        <begin position="3"/>
        <end position="119"/>
    </location>
</feature>
<dbReference type="Pfam" id="PF00196">
    <property type="entry name" value="GerE"/>
    <property type="match status" value="1"/>
</dbReference>
<dbReference type="PROSITE" id="PS50043">
    <property type="entry name" value="HTH_LUXR_2"/>
    <property type="match status" value="1"/>
</dbReference>
<evidence type="ECO:0000256" key="4">
    <source>
        <dbReference type="ARBA" id="ARBA00023125"/>
    </source>
</evidence>
<dbReference type="InterPro" id="IPR039420">
    <property type="entry name" value="WalR-like"/>
</dbReference>
<gene>
    <name evidence="9" type="ORF">AZF04_14910</name>
</gene>
<dbReference type="SMART" id="SM00421">
    <property type="entry name" value="HTH_LUXR"/>
    <property type="match status" value="1"/>
</dbReference>
<evidence type="ECO:0000313" key="9">
    <source>
        <dbReference type="EMBL" id="KYG34168.1"/>
    </source>
</evidence>
<dbReference type="SUPFAM" id="SSF46894">
    <property type="entry name" value="C-terminal effector domain of the bipartite response regulators"/>
    <property type="match status" value="1"/>
</dbReference>
<dbReference type="GO" id="GO:0003677">
    <property type="term" value="F:DNA binding"/>
    <property type="evidence" value="ECO:0007669"/>
    <property type="project" value="UniProtKB-KW"/>
</dbReference>
<accession>A0A161PJY4</accession>
<evidence type="ECO:0000259" key="7">
    <source>
        <dbReference type="PROSITE" id="PS50043"/>
    </source>
</evidence>
<evidence type="ECO:0000313" key="10">
    <source>
        <dbReference type="Proteomes" id="UP000075806"/>
    </source>
</evidence>
<dbReference type="EMBL" id="LTAO01000003">
    <property type="protein sequence ID" value="KYG34168.1"/>
    <property type="molecule type" value="Genomic_DNA"/>
</dbReference>
<proteinExistence type="predicted"/>
<dbReference type="PANTHER" id="PTHR43214:SF42">
    <property type="entry name" value="TRANSCRIPTIONAL REGULATORY PROTEIN DESR"/>
    <property type="match status" value="1"/>
</dbReference>
<dbReference type="CDD" id="cd06170">
    <property type="entry name" value="LuxR_C_like"/>
    <property type="match status" value="1"/>
</dbReference>
<keyword evidence="5" id="KW-0804">Transcription</keyword>
<dbReference type="PROSITE" id="PS50110">
    <property type="entry name" value="RESPONSE_REGULATORY"/>
    <property type="match status" value="1"/>
</dbReference>
<keyword evidence="3" id="KW-0805">Transcription regulation</keyword>